<accession>Q2R7Z1</accession>
<feature type="compositionally biased region" description="Basic residues" evidence="2">
    <location>
        <begin position="406"/>
        <end position="415"/>
    </location>
</feature>
<organism evidence="5 6">
    <name type="scientific">Oryza sativa subsp. japonica</name>
    <name type="common">Rice</name>
    <dbReference type="NCBI Taxonomy" id="39947"/>
    <lineage>
        <taxon>Eukaryota</taxon>
        <taxon>Viridiplantae</taxon>
        <taxon>Streptophyta</taxon>
        <taxon>Embryophyta</taxon>
        <taxon>Tracheophyta</taxon>
        <taxon>Spermatophyta</taxon>
        <taxon>Magnoliopsida</taxon>
        <taxon>Liliopsida</taxon>
        <taxon>Poales</taxon>
        <taxon>Poaceae</taxon>
        <taxon>BOP clade</taxon>
        <taxon>Oryzoideae</taxon>
        <taxon>Oryzeae</taxon>
        <taxon>Oryzinae</taxon>
        <taxon>Oryza</taxon>
        <taxon>Oryza sativa</taxon>
    </lineage>
</organism>
<dbReference type="PROSITE" id="PS50879">
    <property type="entry name" value="RNASE_H_1"/>
    <property type="match status" value="1"/>
</dbReference>
<feature type="domain" description="Integrase catalytic" evidence="4">
    <location>
        <begin position="1803"/>
        <end position="1982"/>
    </location>
</feature>
<gene>
    <name evidence="5" type="ordered locus">LOC_Os11g14460</name>
</gene>
<dbReference type="GO" id="GO:0003676">
    <property type="term" value="F:nucleic acid binding"/>
    <property type="evidence" value="ECO:0007669"/>
    <property type="project" value="InterPro"/>
</dbReference>
<dbReference type="Gene3D" id="3.10.10.10">
    <property type="entry name" value="HIV Type 1 Reverse Transcriptase, subunit A, domain 1"/>
    <property type="match status" value="1"/>
</dbReference>
<dbReference type="InterPro" id="IPR001584">
    <property type="entry name" value="Integrase_cat-core"/>
</dbReference>
<dbReference type="InterPro" id="IPR000477">
    <property type="entry name" value="RT_dom"/>
</dbReference>
<feature type="region of interest" description="Disordered" evidence="2">
    <location>
        <begin position="204"/>
        <end position="265"/>
    </location>
</feature>
<reference evidence="6" key="2">
    <citation type="journal article" date="2008" name="Nucleic Acids Res.">
        <title>The rice annotation project database (RAP-DB): 2008 update.</title>
        <authorList>
            <consortium name="The rice annotation project (RAP)"/>
        </authorList>
    </citation>
    <scope>GENOME REANNOTATION</scope>
    <source>
        <strain evidence="6">cv. Nipponbare</strain>
    </source>
</reference>
<protein>
    <submittedName>
        <fullName evidence="5">Retrotransposon protein, putative, Ty3-gypsy sub-class</fullName>
    </submittedName>
</protein>
<dbReference type="GO" id="GO:0015074">
    <property type="term" value="P:DNA integration"/>
    <property type="evidence" value="ECO:0007669"/>
    <property type="project" value="InterPro"/>
</dbReference>
<name>Q2R7Z1_ORYSJ</name>
<dbReference type="GO" id="GO:0004523">
    <property type="term" value="F:RNA-DNA hybrid ribonuclease activity"/>
    <property type="evidence" value="ECO:0007669"/>
    <property type="project" value="InterPro"/>
</dbReference>
<reference evidence="6" key="1">
    <citation type="journal article" date="2005" name="Nature">
        <title>The map-based sequence of the rice genome.</title>
        <authorList>
            <consortium name="International rice genome sequencing project (IRGSP)"/>
            <person name="Matsumoto T."/>
            <person name="Wu J."/>
            <person name="Kanamori H."/>
            <person name="Katayose Y."/>
            <person name="Fujisawa M."/>
            <person name="Namiki N."/>
            <person name="Mizuno H."/>
            <person name="Yamamoto K."/>
            <person name="Antonio B.A."/>
            <person name="Baba T."/>
            <person name="Sakata K."/>
            <person name="Nagamura Y."/>
            <person name="Aoki H."/>
            <person name="Arikawa K."/>
            <person name="Arita K."/>
            <person name="Bito T."/>
            <person name="Chiden Y."/>
            <person name="Fujitsuka N."/>
            <person name="Fukunaka R."/>
            <person name="Hamada M."/>
            <person name="Harada C."/>
            <person name="Hayashi A."/>
            <person name="Hijishita S."/>
            <person name="Honda M."/>
            <person name="Hosokawa S."/>
            <person name="Ichikawa Y."/>
            <person name="Idonuma A."/>
            <person name="Iijima M."/>
            <person name="Ikeda M."/>
            <person name="Ikeno M."/>
            <person name="Ito K."/>
            <person name="Ito S."/>
            <person name="Ito T."/>
            <person name="Ito Y."/>
            <person name="Ito Y."/>
            <person name="Iwabuchi A."/>
            <person name="Kamiya K."/>
            <person name="Karasawa W."/>
            <person name="Kurita K."/>
            <person name="Katagiri S."/>
            <person name="Kikuta A."/>
            <person name="Kobayashi H."/>
            <person name="Kobayashi N."/>
            <person name="Machita K."/>
            <person name="Maehara T."/>
            <person name="Masukawa M."/>
            <person name="Mizubayashi T."/>
            <person name="Mukai Y."/>
            <person name="Nagasaki H."/>
            <person name="Nagata Y."/>
            <person name="Naito S."/>
            <person name="Nakashima M."/>
            <person name="Nakama Y."/>
            <person name="Nakamichi Y."/>
            <person name="Nakamura M."/>
            <person name="Meguro A."/>
            <person name="Negishi M."/>
            <person name="Ohta I."/>
            <person name="Ohta T."/>
            <person name="Okamoto M."/>
            <person name="Ono N."/>
            <person name="Saji S."/>
            <person name="Sakaguchi M."/>
            <person name="Sakai K."/>
            <person name="Shibata M."/>
            <person name="Shimokawa T."/>
            <person name="Song J."/>
            <person name="Takazaki Y."/>
            <person name="Terasawa K."/>
            <person name="Tsugane M."/>
            <person name="Tsuji K."/>
            <person name="Ueda S."/>
            <person name="Waki K."/>
            <person name="Yamagata H."/>
            <person name="Yamamoto M."/>
            <person name="Yamamoto S."/>
            <person name="Yamane H."/>
            <person name="Yoshiki S."/>
            <person name="Yoshihara R."/>
            <person name="Yukawa K."/>
            <person name="Zhong H."/>
            <person name="Yano M."/>
            <person name="Yuan Q."/>
            <person name="Ouyang S."/>
            <person name="Liu J."/>
            <person name="Jones K.M."/>
            <person name="Gansberger K."/>
            <person name="Moffat K."/>
            <person name="Hill J."/>
            <person name="Bera J."/>
            <person name="Fadrosh D."/>
            <person name="Jin S."/>
            <person name="Johri S."/>
            <person name="Kim M."/>
            <person name="Overton L."/>
            <person name="Reardon M."/>
            <person name="Tsitrin T."/>
            <person name="Vuong H."/>
            <person name="Weaver B."/>
            <person name="Ciecko A."/>
            <person name="Tallon L."/>
            <person name="Jackson J."/>
            <person name="Pai G."/>
            <person name="Aken S.V."/>
            <person name="Utterback T."/>
            <person name="Reidmuller S."/>
            <person name="Feldblyum T."/>
            <person name="Hsiao J."/>
            <person name="Zismann V."/>
            <person name="Iobst S."/>
            <person name="de Vazeille A.R."/>
            <person name="Buell C.R."/>
            <person name="Ying K."/>
            <person name="Li Y."/>
            <person name="Lu T."/>
            <person name="Huang Y."/>
            <person name="Zhao Q."/>
            <person name="Feng Q."/>
            <person name="Zhang L."/>
            <person name="Zhu J."/>
            <person name="Weng Q."/>
            <person name="Mu J."/>
            <person name="Lu Y."/>
            <person name="Fan D."/>
            <person name="Liu Y."/>
            <person name="Guan J."/>
            <person name="Zhang Y."/>
            <person name="Yu S."/>
            <person name="Liu X."/>
            <person name="Zhang Y."/>
            <person name="Hong G."/>
            <person name="Han B."/>
            <person name="Choisne N."/>
            <person name="Demange N."/>
            <person name="Orjeda G."/>
            <person name="Samain S."/>
            <person name="Cattolico L."/>
            <person name="Pelletier E."/>
            <person name="Couloux A."/>
            <person name="Segurens B."/>
            <person name="Wincker P."/>
            <person name="D'Hont A."/>
            <person name="Scarpelli C."/>
            <person name="Weissenbach J."/>
            <person name="Salanoubat M."/>
            <person name="Quetier F."/>
            <person name="Yu Y."/>
            <person name="Kim H.R."/>
            <person name="Rambo T."/>
            <person name="Currie J."/>
            <person name="Collura K."/>
            <person name="Luo M."/>
            <person name="Yang T."/>
            <person name="Ammiraju J.S.S."/>
            <person name="Engler F."/>
            <person name="Soderlund C."/>
            <person name="Wing R.A."/>
            <person name="Palmer L.E."/>
            <person name="de la Bastide M."/>
            <person name="Spiegel L."/>
            <person name="Nascimento L."/>
            <person name="Zutavern T."/>
            <person name="O'Shaughnessy A."/>
            <person name="Dike S."/>
            <person name="Dedhia N."/>
            <person name="Preston R."/>
            <person name="Balija V."/>
            <person name="McCombie W.R."/>
            <person name="Chow T."/>
            <person name="Chen H."/>
            <person name="Chung M."/>
            <person name="Chen C."/>
            <person name="Shaw J."/>
            <person name="Wu H."/>
            <person name="Hsiao K."/>
            <person name="Chao Y."/>
            <person name="Chu M."/>
            <person name="Cheng C."/>
            <person name="Hour A."/>
            <person name="Lee P."/>
            <person name="Lin S."/>
            <person name="Lin Y."/>
            <person name="Liou J."/>
            <person name="Liu S."/>
            <person name="Hsing Y."/>
            <person name="Raghuvanshi S."/>
            <person name="Mohanty A."/>
            <person name="Bharti A.K."/>
            <person name="Gaur A."/>
            <person name="Gupta V."/>
            <person name="Kumar D."/>
            <person name="Ravi V."/>
            <person name="Vij S."/>
            <person name="Kapur A."/>
            <person name="Khurana P."/>
            <person name="Khurana P."/>
            <person name="Khurana J.P."/>
            <person name="Tyagi A.K."/>
            <person name="Gaikwad K."/>
            <person name="Singh A."/>
            <person name="Dalal V."/>
            <person name="Srivastava S."/>
            <person name="Dixit A."/>
            <person name="Pal A.K."/>
            <person name="Ghazi I.A."/>
            <person name="Yadav M."/>
            <person name="Pandit A."/>
            <person name="Bhargava A."/>
            <person name="Sureshbabu K."/>
            <person name="Batra K."/>
            <person name="Sharma T.R."/>
            <person name="Mohapatra T."/>
            <person name="Singh N.K."/>
            <person name="Messing J."/>
            <person name="Nelson A.B."/>
            <person name="Fuks G."/>
            <person name="Kavchok S."/>
            <person name="Keizer G."/>
            <person name="Linton E."/>
            <person name="Llaca V."/>
            <person name="Song R."/>
            <person name="Tanyolac B."/>
            <person name="Young S."/>
            <person name="Ho-Il K."/>
            <person name="Hahn J.H."/>
            <person name="Sangsakoo G."/>
            <person name="Vanavichit A."/>
            <person name="de Mattos Luiz.A.T."/>
            <person name="Zimmer P.D."/>
            <person name="Malone G."/>
            <person name="Dellagostin O."/>
            <person name="de Oliveira A.C."/>
            <person name="Bevan M."/>
            <person name="Bancroft I."/>
            <person name="Minx P."/>
            <person name="Cordum H."/>
            <person name="Wilson R."/>
            <person name="Cheng Z."/>
            <person name="Jin W."/>
            <person name="Jiang J."/>
            <person name="Leong S.A."/>
            <person name="Iwama H."/>
            <person name="Gojobori T."/>
            <person name="Itoh T."/>
            <person name="Niimura Y."/>
            <person name="Fujii Y."/>
            <person name="Habara T."/>
            <person name="Sakai H."/>
            <person name="Sato Y."/>
            <person name="Wilson G."/>
            <person name="Kumar K."/>
            <person name="McCouch S."/>
            <person name="Juretic N."/>
            <person name="Hoen D."/>
            <person name="Wright S."/>
            <person name="Bruskiewich R."/>
            <person name="Bureau T."/>
            <person name="Miyao A."/>
            <person name="Hirochika H."/>
            <person name="Nishikawa T."/>
            <person name="Kadowaki K."/>
            <person name="Sugiura M."/>
            <person name="Burr B."/>
            <person name="Sasaki T."/>
        </authorList>
    </citation>
    <scope>NUCLEOTIDE SEQUENCE [LARGE SCALE GENOMIC DNA]</scope>
    <source>
        <strain evidence="6">cv. Nipponbare</strain>
    </source>
</reference>
<feature type="region of interest" description="Disordered" evidence="2">
    <location>
        <begin position="524"/>
        <end position="572"/>
    </location>
</feature>
<dbReference type="Gene3D" id="3.30.420.10">
    <property type="entry name" value="Ribonuclease H-like superfamily/Ribonuclease H"/>
    <property type="match status" value="2"/>
</dbReference>
<evidence type="ECO:0000259" key="4">
    <source>
        <dbReference type="PROSITE" id="PS50994"/>
    </source>
</evidence>
<dbReference type="InterPro" id="IPR021109">
    <property type="entry name" value="Peptidase_aspartic_dom_sf"/>
</dbReference>
<proteinExistence type="predicted"/>
<evidence type="ECO:0000313" key="5">
    <source>
        <dbReference type="EMBL" id="AAX95171.1"/>
    </source>
</evidence>
<dbReference type="InterPro" id="IPR036397">
    <property type="entry name" value="RNaseH_sf"/>
</dbReference>
<keyword evidence="1" id="KW-0233">DNA recombination</keyword>
<dbReference type="EMBL" id="AC146948">
    <property type="protein sequence ID" value="AAX95171.1"/>
    <property type="molecule type" value="Genomic_DNA"/>
</dbReference>
<dbReference type="Pfam" id="PF00078">
    <property type="entry name" value="RVT_1"/>
    <property type="match status" value="1"/>
</dbReference>
<dbReference type="InterPro" id="IPR043502">
    <property type="entry name" value="DNA/RNA_pol_sf"/>
</dbReference>
<feature type="region of interest" description="Disordered" evidence="2">
    <location>
        <begin position="767"/>
        <end position="791"/>
    </location>
</feature>
<evidence type="ECO:0000256" key="2">
    <source>
        <dbReference type="SAM" id="MobiDB-lite"/>
    </source>
</evidence>
<dbReference type="InterPro" id="IPR026961">
    <property type="entry name" value="PGG_dom"/>
</dbReference>
<evidence type="ECO:0000313" key="6">
    <source>
        <dbReference type="Proteomes" id="UP000000763"/>
    </source>
</evidence>
<feature type="region of interest" description="Disordered" evidence="2">
    <location>
        <begin position="953"/>
        <end position="1009"/>
    </location>
</feature>
<dbReference type="InterPro" id="IPR012337">
    <property type="entry name" value="RNaseH-like_sf"/>
</dbReference>
<dbReference type="SUPFAM" id="SSF53098">
    <property type="entry name" value="Ribonuclease H-like"/>
    <property type="match status" value="1"/>
</dbReference>
<dbReference type="PANTHER" id="PTHR48475:SF2">
    <property type="entry name" value="RIBONUCLEASE H"/>
    <property type="match status" value="1"/>
</dbReference>
<dbReference type="InterPro" id="IPR002156">
    <property type="entry name" value="RNaseH_domain"/>
</dbReference>
<dbReference type="SUPFAM" id="SSF56672">
    <property type="entry name" value="DNA/RNA polymerases"/>
    <property type="match status" value="1"/>
</dbReference>
<dbReference type="Pfam" id="PF13456">
    <property type="entry name" value="RVT_3"/>
    <property type="match status" value="1"/>
</dbReference>
<feature type="compositionally biased region" description="Basic and acidic residues" evidence="2">
    <location>
        <begin position="960"/>
        <end position="977"/>
    </location>
</feature>
<dbReference type="Pfam" id="PF13962">
    <property type="entry name" value="PGG"/>
    <property type="match status" value="1"/>
</dbReference>
<dbReference type="GO" id="GO:0006310">
    <property type="term" value="P:DNA recombination"/>
    <property type="evidence" value="ECO:0007669"/>
    <property type="project" value="UniProtKB-KW"/>
</dbReference>
<feature type="region of interest" description="Disordered" evidence="2">
    <location>
        <begin position="1274"/>
        <end position="1293"/>
    </location>
</feature>
<evidence type="ECO:0000256" key="1">
    <source>
        <dbReference type="ARBA" id="ARBA00023172"/>
    </source>
</evidence>
<feature type="compositionally biased region" description="Basic and acidic residues" evidence="2">
    <location>
        <begin position="366"/>
        <end position="388"/>
    </location>
</feature>
<dbReference type="InterPro" id="IPR043128">
    <property type="entry name" value="Rev_trsase/Diguanyl_cyclase"/>
</dbReference>
<dbReference type="Pfam" id="PF03732">
    <property type="entry name" value="Retrotrans_gag"/>
    <property type="match status" value="1"/>
</dbReference>
<evidence type="ECO:0000259" key="3">
    <source>
        <dbReference type="PROSITE" id="PS50879"/>
    </source>
</evidence>
<feature type="compositionally biased region" description="Basic residues" evidence="2">
    <location>
        <begin position="978"/>
        <end position="987"/>
    </location>
</feature>
<dbReference type="Gene3D" id="2.40.70.10">
    <property type="entry name" value="Acid Proteases"/>
    <property type="match status" value="1"/>
</dbReference>
<feature type="region of interest" description="Disordered" evidence="2">
    <location>
        <begin position="326"/>
        <end position="416"/>
    </location>
</feature>
<feature type="compositionally biased region" description="Basic and acidic residues" evidence="2">
    <location>
        <begin position="545"/>
        <end position="565"/>
    </location>
</feature>
<dbReference type="Gene3D" id="3.30.70.270">
    <property type="match status" value="1"/>
</dbReference>
<feature type="domain" description="RNase H type-1" evidence="3">
    <location>
        <begin position="1623"/>
        <end position="1752"/>
    </location>
</feature>
<feature type="compositionally biased region" description="Polar residues" evidence="2">
    <location>
        <begin position="326"/>
        <end position="337"/>
    </location>
</feature>
<dbReference type="CDD" id="cd01647">
    <property type="entry name" value="RT_LTR"/>
    <property type="match status" value="1"/>
</dbReference>
<dbReference type="Proteomes" id="UP000000763">
    <property type="component" value="Chromosome 11"/>
</dbReference>
<feature type="compositionally biased region" description="Basic and acidic residues" evidence="2">
    <location>
        <begin position="779"/>
        <end position="791"/>
    </location>
</feature>
<dbReference type="CDD" id="cd09279">
    <property type="entry name" value="RNase_HI_like"/>
    <property type="match status" value="1"/>
</dbReference>
<dbReference type="InterPro" id="IPR005162">
    <property type="entry name" value="Retrotrans_gag_dom"/>
</dbReference>
<feature type="region of interest" description="Disordered" evidence="2">
    <location>
        <begin position="69"/>
        <end position="93"/>
    </location>
</feature>
<sequence length="2041" mass="229532">MGFVSGIDDFAFPPGQAFRFGSLNFITNDFSKISLLDSDSNQSGRDQVPMPFGIPNSAEAYSKIISPESASNHSGEIQSTLPRPDQDDGSYPSILMKLPDNLAAVFTAKTSPTRRSRRAPASAPIQSRSREVGVILQPLGTVSTEELDGYLSSPGVSSRPTEILDYDDFGYHYDHGDLDNFDDSYEDNYTPLFFGVFMADNEMEEQRQAREADQDRARQEAERRRLEEERQRQERERLQREQQDRERIAKEAEDRRQRALESGRRARELIGQQDVDGTAVFRTPQQNAVAAITLLNTLLKEDALNQADHVVNILNQTKTMIAVSVPANSASTRTPTGSRVPHFRSHDYHQPSLSITGTGSSRRSRGHDERSVHSPPERHRERRVERPRSPPHQCPVDLRDTVNQRRATRGHRHSPNRYDDDVDGVAAFINDLRRVLMLEVRDFLLWQKKVAFQAFLISDTLAICSSFAVAFICIIAKWEDLQFLLHYRFITKKLMWFSYMATIRTFATSLCQGYGSENAVATTLDDSMSKNPPVEAENGTSMTSEPEKDLSAAKPCPSDKNHEQTRTTSEMTRSWCPIHKTRKHTLQACWVFLNVQAEIRACKERGIQRTSPTHEVYCPIHKTKNHDLSSCKVFLSAMKTPPPKVQQSRISLRDTDKEQGATLISDRFVGVIDIDPHEPSVLHFLKDYGSSSTSTPRDVFAIDGTSTSARANVKAENQVVTPAQHIGVINAILRETPYDPVLNDDLAQWTERLRESVTNLSNTFEEAAAAAHPEQPPAGDRHPRRTYDRRKPTAPIAGCRAFNRSLPDVRWPERFRPGAIEKYDGSTDPEEFLQVYSTVLYAAGADDNALANYLPTTLKGSVRSWLMHLPPYSISSWANLWQQFVANFQGTYKCHAIEDDLHALTQTPGKSLRDYVRRFNECRNTIPQITDASVIRAFKSGIFDRCAHADDALRRKKDKPKTGGEKEPAKDAPESSKKKNCKSGKRKAQAEVLATKYADPPKRPVPQSSDMKKIWCPIHKSNRHTLEDCLVFKKSLAKHMALEKGKQVHVVEKDAEVATQESDSAYLDSDLHVSHIFGGSTAYSSKREYKKVEREVCSTWQGAAPKMKWSEQKIKFSEEDHPKTAVIPGRYPIVVEPTIRNIKVARVLINGGSSINLLFASTLDAMGIPRSELTPTDQPFHGITPQSSSKPLGKITLPVTFGQANNFRTEQITFDVAEFDTAYNAIIGRTALAKFMAASHYAYQVLKMPGLKGTITIQGNAKLAVQCDKRSLDMVEHTPSPPATAEPPKKLSDMPGVPREVIEHKLMVQPDAKPVKQKLRRFAPDRKQAIREELDKLLKAGFIREVLHPEWLANPVMVRKANGKWRMCVDFTDLNKACPKDHFPLPRIDQLVDSTAGCELLSFLDAYSGYHQISMAKEDEEKTAFITPFGVFYYVKMPFGLITAGNTFQRTVQGALSNQLGNNVEAYVDDIVVKTKTSDSLIDDLRETFDNLRRYRLMLNPEKCTFGVPSGKLLGFLVSGRGIEANPEKIQAIENMKSPTRLKEVQKLTRCMAALCRVTVVSSFPLGEVVRNKDVVGRIAKWVVELSQFDVHFVPRTAIKSQVLADIVADWTIPENRSNSQTNNETWTMAFDSALNSQGAGAGFILTSPSRDQFNHAIHLNFRATNNIAEYEGLLAGIRAAAALGVKRLIVKGDSELVANQVHKDYKCSNPELSKYLAEVRKLEKRFDGIEVRHVYRKVNIEPDDLARCASRREPLEPGTFLDVLTKPLVKDANGEDSPVAPDISSGATEAEHAVADIETTDDWRTPLIKFISSEELPEDDAEAEKITCQAKIYCMIGNDLYKKAPNRILLKCVSFDDGGHLLLDIHEGICGSHAAGRTLVGKAFRQGFFWPTALKDACDMDYCIRLGVKICFASVSHPQSNGQVERANGIVLQGIKTRVYDRLMSHDKKWVEELPLVLWVVRTTPTTSNQETPFFLVYGSEAMLPTKLQHHSTRVQKYFDEDQKEKRNDDVNLLEEHRERVTVRAASYQQALRRYHEKRI</sequence>
<dbReference type="CDD" id="cd00303">
    <property type="entry name" value="retropepsin_like"/>
    <property type="match status" value="1"/>
</dbReference>
<dbReference type="PROSITE" id="PS50994">
    <property type="entry name" value="INTEGRASE"/>
    <property type="match status" value="1"/>
</dbReference>
<feature type="compositionally biased region" description="Polar residues" evidence="2">
    <location>
        <begin position="69"/>
        <end position="81"/>
    </location>
</feature>
<dbReference type="PANTHER" id="PTHR48475">
    <property type="entry name" value="RIBONUCLEASE H"/>
    <property type="match status" value="1"/>
</dbReference>